<dbReference type="AlphaFoldDB" id="A0AB33Z327"/>
<accession>A0AB33Z327</accession>
<dbReference type="RefSeq" id="WP_016389422.1">
    <property type="nucleotide sequence ID" value="NZ_FQZJ01000004.1"/>
</dbReference>
<comment type="caution">
    <text evidence="2">The sequence shown here is derived from an EMBL/GenBank/DDBJ whole genome shotgun (WGS) entry which is preliminary data.</text>
</comment>
<evidence type="ECO:0000256" key="1">
    <source>
        <dbReference type="SAM" id="SignalP"/>
    </source>
</evidence>
<sequence>MFNIVRLLLPLAFLLGLTACLETEQQTQKNNANEELSSLVQLDVFKSPTCQCCDGWVSHAKQHGFISTTHHPLDLNELKSKWGVAPQYQSCHTAVSKEGYVFEGHIPAQVIQRFLAEKPANALGLAVPGMPIGSPGMEMGDRRDDYDVLLLKKDGGSQVYARIRANS</sequence>
<gene>
    <name evidence="2" type="ORF">L196_00085</name>
</gene>
<evidence type="ECO:0000313" key="3">
    <source>
        <dbReference type="Proteomes" id="UP000015462"/>
    </source>
</evidence>
<dbReference type="Pfam" id="PF04214">
    <property type="entry name" value="DUF411"/>
    <property type="match status" value="1"/>
</dbReference>
<proteinExistence type="predicted"/>
<name>A0AB33Z327_9GAMM</name>
<reference evidence="2 3" key="1">
    <citation type="journal article" date="2013" name="Genome Announc.">
        <title>Genome Sequence of the Pyrene- and Fluoranthene-Degrading Bacterium Cycloclasticus sp. Strain PY97M.</title>
        <authorList>
            <person name="Cui Z."/>
            <person name="Xu G."/>
            <person name="Li Q."/>
            <person name="Gao W."/>
            <person name="Zheng L."/>
        </authorList>
    </citation>
    <scope>NUCLEOTIDE SEQUENCE [LARGE SCALE GENOMIC DNA]</scope>
    <source>
        <strain evidence="2 3">PY97M</strain>
    </source>
</reference>
<organism evidence="2 3">
    <name type="scientific">Cycloclasticus pugetii</name>
    <dbReference type="NCBI Taxonomy" id="34068"/>
    <lineage>
        <taxon>Bacteria</taxon>
        <taxon>Pseudomonadati</taxon>
        <taxon>Pseudomonadota</taxon>
        <taxon>Gammaproteobacteria</taxon>
        <taxon>Thiotrichales</taxon>
        <taxon>Piscirickettsiaceae</taxon>
        <taxon>Cycloclasticus</taxon>
    </lineage>
</organism>
<feature type="chain" id="PRO_5044204465" evidence="1">
    <location>
        <begin position="22"/>
        <end position="167"/>
    </location>
</feature>
<keyword evidence="1" id="KW-0732">Signal</keyword>
<evidence type="ECO:0000313" key="2">
    <source>
        <dbReference type="EMBL" id="EPD13851.1"/>
    </source>
</evidence>
<protein>
    <submittedName>
        <fullName evidence="2">ATP synthase F0 subunit B</fullName>
    </submittedName>
</protein>
<dbReference type="Proteomes" id="UP000015462">
    <property type="component" value="Unassembled WGS sequence"/>
</dbReference>
<dbReference type="EMBL" id="ASHL01000001">
    <property type="protein sequence ID" value="EPD13851.1"/>
    <property type="molecule type" value="Genomic_DNA"/>
</dbReference>
<feature type="signal peptide" evidence="1">
    <location>
        <begin position="1"/>
        <end position="21"/>
    </location>
</feature>
<dbReference type="InterPro" id="IPR007332">
    <property type="entry name" value="DUF411"/>
</dbReference>
<dbReference type="PROSITE" id="PS51257">
    <property type="entry name" value="PROKAR_LIPOPROTEIN"/>
    <property type="match status" value="1"/>
</dbReference>
<keyword evidence="3" id="KW-1185">Reference proteome</keyword>